<evidence type="ECO:0000256" key="6">
    <source>
        <dbReference type="ARBA" id="ARBA00022692"/>
    </source>
</evidence>
<evidence type="ECO:0000256" key="9">
    <source>
        <dbReference type="ARBA" id="ARBA00022837"/>
    </source>
</evidence>
<dbReference type="PANTHER" id="PTHR24093:SF245">
    <property type="entry name" value="PLASMA MEMBRANE CALCIUM-TRANSPORTING ATPASE 1"/>
    <property type="match status" value="1"/>
</dbReference>
<keyword evidence="13 19" id="KW-1133">Transmembrane helix</keyword>
<dbReference type="GO" id="GO:0012505">
    <property type="term" value="C:endomembrane system"/>
    <property type="evidence" value="ECO:0007669"/>
    <property type="project" value="UniProtKB-SubCell"/>
</dbReference>
<dbReference type="PRINTS" id="PR00119">
    <property type="entry name" value="CATATPASE"/>
</dbReference>
<dbReference type="InterPro" id="IPR004014">
    <property type="entry name" value="ATPase_P-typ_cation-transptr_N"/>
</dbReference>
<dbReference type="EMBL" id="JAGTTL010000012">
    <property type="protein sequence ID" value="KAK6314594.1"/>
    <property type="molecule type" value="Genomic_DNA"/>
</dbReference>
<evidence type="ECO:0000256" key="19">
    <source>
        <dbReference type="SAM" id="Phobius"/>
    </source>
</evidence>
<evidence type="ECO:0000256" key="11">
    <source>
        <dbReference type="ARBA" id="ARBA00022842"/>
    </source>
</evidence>
<evidence type="ECO:0000256" key="7">
    <source>
        <dbReference type="ARBA" id="ARBA00022723"/>
    </source>
</evidence>
<evidence type="ECO:0000256" key="13">
    <source>
        <dbReference type="ARBA" id="ARBA00022989"/>
    </source>
</evidence>
<dbReference type="NCBIfam" id="TIGR01494">
    <property type="entry name" value="ATPase_P-type"/>
    <property type="match status" value="1"/>
</dbReference>
<keyword evidence="12" id="KW-1278">Translocase</keyword>
<dbReference type="SUPFAM" id="SSF81653">
    <property type="entry name" value="Calcium ATPase, transduction domain A"/>
    <property type="match status" value="1"/>
</dbReference>
<evidence type="ECO:0000256" key="14">
    <source>
        <dbReference type="ARBA" id="ARBA00023065"/>
    </source>
</evidence>
<evidence type="ECO:0000256" key="15">
    <source>
        <dbReference type="ARBA" id="ARBA00023136"/>
    </source>
</evidence>
<keyword evidence="15 19" id="KW-0472">Membrane</keyword>
<keyword evidence="5" id="KW-0109">Calcium transport</keyword>
<proteinExistence type="predicted"/>
<feature type="transmembrane region" description="Helical" evidence="19">
    <location>
        <begin position="418"/>
        <end position="444"/>
    </location>
</feature>
<name>A0AAN8LQK1_9TELE</name>
<dbReference type="InterPro" id="IPR023298">
    <property type="entry name" value="ATPase_P-typ_TM_dom_sf"/>
</dbReference>
<keyword evidence="4" id="KW-0813">Transport</keyword>
<dbReference type="Pfam" id="PF00690">
    <property type="entry name" value="Cation_ATPase_N"/>
    <property type="match status" value="1"/>
</dbReference>
<dbReference type="FunFam" id="1.20.1110.10:FF:000002">
    <property type="entry name" value="Calcium-transporting ATPase"/>
    <property type="match status" value="1"/>
</dbReference>
<feature type="transmembrane region" description="Helical" evidence="19">
    <location>
        <begin position="94"/>
        <end position="117"/>
    </location>
</feature>
<dbReference type="GO" id="GO:0005886">
    <property type="term" value="C:plasma membrane"/>
    <property type="evidence" value="ECO:0007669"/>
    <property type="project" value="TreeGrafter"/>
</dbReference>
<evidence type="ECO:0000256" key="8">
    <source>
        <dbReference type="ARBA" id="ARBA00022741"/>
    </source>
</evidence>
<dbReference type="FunFam" id="2.70.150.10:FF:000001">
    <property type="entry name" value="Calcium-transporting ATPase"/>
    <property type="match status" value="1"/>
</dbReference>
<keyword evidence="22" id="KW-1185">Reference proteome</keyword>
<evidence type="ECO:0000256" key="5">
    <source>
        <dbReference type="ARBA" id="ARBA00022568"/>
    </source>
</evidence>
<keyword evidence="8" id="KW-0547">Nucleotide-binding</keyword>
<evidence type="ECO:0000313" key="21">
    <source>
        <dbReference type="EMBL" id="KAK6314594.1"/>
    </source>
</evidence>
<evidence type="ECO:0000256" key="16">
    <source>
        <dbReference type="ARBA" id="ARBA00031771"/>
    </source>
</evidence>
<dbReference type="Pfam" id="PF00122">
    <property type="entry name" value="E1-E2_ATPase"/>
    <property type="match status" value="1"/>
</dbReference>
<dbReference type="EC" id="7.2.2.10" evidence="2"/>
<dbReference type="InterPro" id="IPR008250">
    <property type="entry name" value="ATPase_P-typ_transduc_dom_A_sf"/>
</dbReference>
<evidence type="ECO:0000256" key="10">
    <source>
        <dbReference type="ARBA" id="ARBA00022840"/>
    </source>
</evidence>
<dbReference type="GO" id="GO:0051480">
    <property type="term" value="P:regulation of cytosolic calcium ion concentration"/>
    <property type="evidence" value="ECO:0007669"/>
    <property type="project" value="TreeGrafter"/>
</dbReference>
<evidence type="ECO:0000313" key="22">
    <source>
        <dbReference type="Proteomes" id="UP001356427"/>
    </source>
</evidence>
<keyword evidence="9" id="KW-0106">Calcium</keyword>
<evidence type="ECO:0000256" key="4">
    <source>
        <dbReference type="ARBA" id="ARBA00022448"/>
    </source>
</evidence>
<dbReference type="GO" id="GO:0005524">
    <property type="term" value="F:ATP binding"/>
    <property type="evidence" value="ECO:0007669"/>
    <property type="project" value="UniProtKB-KW"/>
</dbReference>
<dbReference type="GO" id="GO:0016887">
    <property type="term" value="F:ATP hydrolysis activity"/>
    <property type="evidence" value="ECO:0007669"/>
    <property type="project" value="InterPro"/>
</dbReference>
<evidence type="ECO:0000256" key="3">
    <source>
        <dbReference type="ARBA" id="ARBA00017380"/>
    </source>
</evidence>
<evidence type="ECO:0000259" key="20">
    <source>
        <dbReference type="SMART" id="SM00831"/>
    </source>
</evidence>
<feature type="compositionally biased region" description="Basic and acidic residues" evidence="18">
    <location>
        <begin position="345"/>
        <end position="355"/>
    </location>
</feature>
<dbReference type="SMART" id="SM00831">
    <property type="entry name" value="Cation_ATPase_N"/>
    <property type="match status" value="1"/>
</dbReference>
<dbReference type="Proteomes" id="UP001356427">
    <property type="component" value="Unassembled WGS sequence"/>
</dbReference>
<dbReference type="Gene3D" id="2.70.150.10">
    <property type="entry name" value="Calcium-transporting ATPase, cytoplasmic transduction domain A"/>
    <property type="match status" value="1"/>
</dbReference>
<keyword evidence="10" id="KW-0067">ATP-binding</keyword>
<evidence type="ECO:0000256" key="12">
    <source>
        <dbReference type="ARBA" id="ARBA00022967"/>
    </source>
</evidence>
<keyword evidence="7" id="KW-0479">Metal-binding</keyword>
<evidence type="ECO:0000256" key="1">
    <source>
        <dbReference type="ARBA" id="ARBA00004127"/>
    </source>
</evidence>
<dbReference type="PANTHER" id="PTHR24093">
    <property type="entry name" value="CATION TRANSPORTING ATPASE"/>
    <property type="match status" value="1"/>
</dbReference>
<keyword evidence="14" id="KW-0406">Ion transport</keyword>
<comment type="caution">
    <text evidence="21">The sequence shown here is derived from an EMBL/GenBank/DDBJ whole genome shotgun (WGS) entry which is preliminary data.</text>
</comment>
<organism evidence="21 22">
    <name type="scientific">Coregonus suidteri</name>
    <dbReference type="NCBI Taxonomy" id="861788"/>
    <lineage>
        <taxon>Eukaryota</taxon>
        <taxon>Metazoa</taxon>
        <taxon>Chordata</taxon>
        <taxon>Craniata</taxon>
        <taxon>Vertebrata</taxon>
        <taxon>Euteleostomi</taxon>
        <taxon>Actinopterygii</taxon>
        <taxon>Neopterygii</taxon>
        <taxon>Teleostei</taxon>
        <taxon>Protacanthopterygii</taxon>
        <taxon>Salmoniformes</taxon>
        <taxon>Salmonidae</taxon>
        <taxon>Coregoninae</taxon>
        <taxon>Coregonus</taxon>
    </lineage>
</organism>
<evidence type="ECO:0000256" key="18">
    <source>
        <dbReference type="SAM" id="MobiDB-lite"/>
    </source>
</evidence>
<feature type="compositionally biased region" description="Polar residues" evidence="18">
    <location>
        <begin position="696"/>
        <end position="706"/>
    </location>
</feature>
<dbReference type="SUPFAM" id="SSF81665">
    <property type="entry name" value="Calcium ATPase, transmembrane domain M"/>
    <property type="match status" value="1"/>
</dbReference>
<dbReference type="GO" id="GO:0030165">
    <property type="term" value="F:PDZ domain binding"/>
    <property type="evidence" value="ECO:0007669"/>
    <property type="project" value="TreeGrafter"/>
</dbReference>
<evidence type="ECO:0000256" key="17">
    <source>
        <dbReference type="ARBA" id="ARBA00033160"/>
    </source>
</evidence>
<dbReference type="InterPro" id="IPR001757">
    <property type="entry name" value="P_typ_ATPase"/>
</dbReference>
<feature type="transmembrane region" description="Helical" evidence="19">
    <location>
        <begin position="147"/>
        <end position="166"/>
    </location>
</feature>
<feature type="domain" description="Cation-transporting P-type ATPase N-terminal" evidence="20">
    <location>
        <begin position="43"/>
        <end position="119"/>
    </location>
</feature>
<sequence>MANNSYSGVKNSTANHDGDFGCSLKDLRSLMELRGAEAIGKIRESYGDVQGLCTRLKTSPVDGLSGQPADIDKRKEVFGQNLIPPKKPKTFLQLVWEALQDVTLIILEVAAIVSLGLSFYRPPDAEREHCGSAAGGVEDDGEAEAGWIEGAAILLSVVCVVLVTAFNDWSKEKQFRGLQSRIEQEQKFAVVRGGQVIQIPVAEIVVGDVAQIKYGDLLPSDGILIQGNDLKIDESSLTGESDHVKKTLDRDPMLLSGTHVMEGSGKMLVTAVGENSQTGIIFALLGASEDDEDDEEEKEAKKKEKKEKKEKRKQDGAAENRKKAKAADGAAMEMQPLNSDEVDTEEKRKSNLKEKKEKSVLQGKLTKLAVQIGKAGLVMSAITVIILVVLFVVDTFWVQGLPWHKDCTPIYVQFFVKFFIIGVTVLVVAVPEGLPLAVTISLAYSVKKMMKDNNLVRHMDACRAHGTLFTAICLRTKTGTLTMNRMNGGGAALRGRQALPHVPEPQLLPAAIMDILVLGHQRQHGHYTPPHYGECSRAFTDGLSGRGPRCSFPGTESDMVKKVIEPMPPRASRTICLGPTATSLARRASLDWDQENDILTSPALVCVVGLRGPRQNPSPSTTITHQDVSVAGHHVYAMVTWDNQSTLARAIATKRHPAARPETSSVQGMAGRSNRRIRKREGRGINRQYGLRTEASVVSSSPQETAPMTCPPWKS</sequence>
<keyword evidence="6 19" id="KW-0812">Transmembrane</keyword>
<evidence type="ECO:0000256" key="2">
    <source>
        <dbReference type="ARBA" id="ARBA00012790"/>
    </source>
</evidence>
<accession>A0AAN8LQK1</accession>
<comment type="subcellular location">
    <subcellularLocation>
        <location evidence="1">Endomembrane system</location>
        <topology evidence="1">Multi-pass membrane protein</topology>
    </subcellularLocation>
</comment>
<feature type="region of interest" description="Disordered" evidence="18">
    <location>
        <begin position="291"/>
        <end position="355"/>
    </location>
</feature>
<dbReference type="AlphaFoldDB" id="A0AAN8LQK1"/>
<feature type="compositionally biased region" description="Basic and acidic residues" evidence="18">
    <location>
        <begin position="312"/>
        <end position="321"/>
    </location>
</feature>
<dbReference type="GO" id="GO:0005388">
    <property type="term" value="F:P-type calcium transporter activity"/>
    <property type="evidence" value="ECO:0007669"/>
    <property type="project" value="UniProtKB-EC"/>
</dbReference>
<dbReference type="Gene3D" id="1.20.1110.10">
    <property type="entry name" value="Calcium-transporting ATPase, transmembrane domain"/>
    <property type="match status" value="2"/>
</dbReference>
<feature type="region of interest" description="Disordered" evidence="18">
    <location>
        <begin position="692"/>
        <end position="715"/>
    </location>
</feature>
<dbReference type="GO" id="GO:0046872">
    <property type="term" value="F:metal ion binding"/>
    <property type="evidence" value="ECO:0007669"/>
    <property type="project" value="UniProtKB-KW"/>
</dbReference>
<dbReference type="InterPro" id="IPR059000">
    <property type="entry name" value="ATPase_P-type_domA"/>
</dbReference>
<feature type="region of interest" description="Disordered" evidence="18">
    <location>
        <begin position="655"/>
        <end position="680"/>
    </location>
</feature>
<keyword evidence="11" id="KW-0460">Magnesium</keyword>
<feature type="transmembrane region" description="Helical" evidence="19">
    <location>
        <begin position="377"/>
        <end position="398"/>
    </location>
</feature>
<protein>
    <recommendedName>
        <fullName evidence="3">Plasma membrane calcium-transporting ATPase 1</fullName>
        <ecNumber evidence="2">7.2.2.10</ecNumber>
    </recommendedName>
    <alternativeName>
        <fullName evidence="17">Plasma membrane calcium ATPase isoform 1</fullName>
    </alternativeName>
    <alternativeName>
        <fullName evidence="16">Plasma membrane calcium pump isoform 1</fullName>
    </alternativeName>
</protein>
<gene>
    <name evidence="21" type="ORF">J4Q44_G00141230</name>
</gene>
<reference evidence="21 22" key="1">
    <citation type="submission" date="2021-04" db="EMBL/GenBank/DDBJ databases">
        <authorList>
            <person name="De Guttry C."/>
            <person name="Zahm M."/>
            <person name="Klopp C."/>
            <person name="Cabau C."/>
            <person name="Louis A."/>
            <person name="Berthelot C."/>
            <person name="Parey E."/>
            <person name="Roest Crollius H."/>
            <person name="Montfort J."/>
            <person name="Robinson-Rechavi M."/>
            <person name="Bucao C."/>
            <person name="Bouchez O."/>
            <person name="Gislard M."/>
            <person name="Lluch J."/>
            <person name="Milhes M."/>
            <person name="Lampietro C."/>
            <person name="Lopez Roques C."/>
            <person name="Donnadieu C."/>
            <person name="Braasch I."/>
            <person name="Desvignes T."/>
            <person name="Postlethwait J."/>
            <person name="Bobe J."/>
            <person name="Wedekind C."/>
            <person name="Guiguen Y."/>
        </authorList>
    </citation>
    <scope>NUCLEOTIDE SEQUENCE [LARGE SCALE GENOMIC DNA]</scope>
    <source>
        <strain evidence="21">Cs_M1</strain>
        <tissue evidence="21">Blood</tissue>
    </source>
</reference>